<organism evidence="1 2">
    <name type="scientific">Racocetra persica</name>
    <dbReference type="NCBI Taxonomy" id="160502"/>
    <lineage>
        <taxon>Eukaryota</taxon>
        <taxon>Fungi</taxon>
        <taxon>Fungi incertae sedis</taxon>
        <taxon>Mucoromycota</taxon>
        <taxon>Glomeromycotina</taxon>
        <taxon>Glomeromycetes</taxon>
        <taxon>Diversisporales</taxon>
        <taxon>Gigasporaceae</taxon>
        <taxon>Racocetra</taxon>
    </lineage>
</organism>
<comment type="caution">
    <text evidence="1">The sequence shown here is derived from an EMBL/GenBank/DDBJ whole genome shotgun (WGS) entry which is preliminary data.</text>
</comment>
<proteinExistence type="predicted"/>
<feature type="non-terminal residue" evidence="1">
    <location>
        <position position="1"/>
    </location>
</feature>
<keyword evidence="2" id="KW-1185">Reference proteome</keyword>
<name>A0ACA9RD29_9GLOM</name>
<sequence length="44" mass="4754">SKTTATNNNNQAYLEPQTTTQQAPTNTSFSSGFSLINPLTYLTS</sequence>
<dbReference type="EMBL" id="CAJVQC010049083">
    <property type="protein sequence ID" value="CAG8787122.1"/>
    <property type="molecule type" value="Genomic_DNA"/>
</dbReference>
<feature type="non-terminal residue" evidence="1">
    <location>
        <position position="44"/>
    </location>
</feature>
<gene>
    <name evidence="1" type="ORF">RPERSI_LOCUS18488</name>
</gene>
<dbReference type="Proteomes" id="UP000789920">
    <property type="component" value="Unassembled WGS sequence"/>
</dbReference>
<reference evidence="1" key="1">
    <citation type="submission" date="2021-06" db="EMBL/GenBank/DDBJ databases">
        <authorList>
            <person name="Kallberg Y."/>
            <person name="Tangrot J."/>
            <person name="Rosling A."/>
        </authorList>
    </citation>
    <scope>NUCLEOTIDE SEQUENCE</scope>
    <source>
        <strain evidence="1">MA461A</strain>
    </source>
</reference>
<accession>A0ACA9RD29</accession>
<evidence type="ECO:0000313" key="1">
    <source>
        <dbReference type="EMBL" id="CAG8787122.1"/>
    </source>
</evidence>
<evidence type="ECO:0000313" key="2">
    <source>
        <dbReference type="Proteomes" id="UP000789920"/>
    </source>
</evidence>
<protein>
    <submittedName>
        <fullName evidence="1">27320_t:CDS:1</fullName>
    </submittedName>
</protein>